<dbReference type="InterPro" id="IPR051453">
    <property type="entry name" value="MBL_Glyoxalase_II"/>
</dbReference>
<dbReference type="CDD" id="cd16280">
    <property type="entry name" value="metallo-hydrolase-like_MBL-fold"/>
    <property type="match status" value="1"/>
</dbReference>
<evidence type="ECO:0000256" key="4">
    <source>
        <dbReference type="ARBA" id="ARBA00022833"/>
    </source>
</evidence>
<dbReference type="Gene3D" id="3.60.15.10">
    <property type="entry name" value="Ribonuclease Z/Hydroxyacylglutathione hydrolase-like"/>
    <property type="match status" value="1"/>
</dbReference>
<dbReference type="SMART" id="SM00849">
    <property type="entry name" value="Lactamase_B"/>
    <property type="match status" value="1"/>
</dbReference>
<accession>A0A9Q8LHS5</accession>
<dbReference type="KEGG" id="ffu:CLAFUR5_05471"/>
<keyword evidence="3" id="KW-0378">Hydrolase</keyword>
<dbReference type="RefSeq" id="XP_047762252.1">
    <property type="nucleotide sequence ID" value="XM_047904619.1"/>
</dbReference>
<dbReference type="InterPro" id="IPR036866">
    <property type="entry name" value="RibonucZ/Hydroxyglut_hydro"/>
</dbReference>
<keyword evidence="2" id="KW-0479">Metal-binding</keyword>
<keyword evidence="7" id="KW-1185">Reference proteome</keyword>
<comment type="cofactor">
    <cofactor evidence="1">
        <name>Zn(2+)</name>
        <dbReference type="ChEBI" id="CHEBI:29105"/>
    </cofactor>
</comment>
<organism evidence="6 7">
    <name type="scientific">Passalora fulva</name>
    <name type="common">Tomato leaf mold</name>
    <name type="synonym">Cladosporium fulvum</name>
    <dbReference type="NCBI Taxonomy" id="5499"/>
    <lineage>
        <taxon>Eukaryota</taxon>
        <taxon>Fungi</taxon>
        <taxon>Dikarya</taxon>
        <taxon>Ascomycota</taxon>
        <taxon>Pezizomycotina</taxon>
        <taxon>Dothideomycetes</taxon>
        <taxon>Dothideomycetidae</taxon>
        <taxon>Mycosphaerellales</taxon>
        <taxon>Mycosphaerellaceae</taxon>
        <taxon>Fulvia</taxon>
    </lineage>
</organism>
<dbReference type="GO" id="GO:0046872">
    <property type="term" value="F:metal ion binding"/>
    <property type="evidence" value="ECO:0007669"/>
    <property type="project" value="UniProtKB-KW"/>
</dbReference>
<dbReference type="GO" id="GO:0016787">
    <property type="term" value="F:hydrolase activity"/>
    <property type="evidence" value="ECO:0007669"/>
    <property type="project" value="UniProtKB-KW"/>
</dbReference>
<gene>
    <name evidence="6" type="ORF">CLAFUR5_05471</name>
</gene>
<evidence type="ECO:0000256" key="1">
    <source>
        <dbReference type="ARBA" id="ARBA00001947"/>
    </source>
</evidence>
<keyword evidence="4" id="KW-0862">Zinc</keyword>
<evidence type="ECO:0000256" key="2">
    <source>
        <dbReference type="ARBA" id="ARBA00022723"/>
    </source>
</evidence>
<evidence type="ECO:0000313" key="6">
    <source>
        <dbReference type="EMBL" id="UJO17886.1"/>
    </source>
</evidence>
<dbReference type="GeneID" id="71985349"/>
<evidence type="ECO:0000256" key="3">
    <source>
        <dbReference type="ARBA" id="ARBA00022801"/>
    </source>
</evidence>
<dbReference type="Pfam" id="PF00753">
    <property type="entry name" value="Lactamase_B"/>
    <property type="match status" value="1"/>
</dbReference>
<dbReference type="Proteomes" id="UP000756132">
    <property type="component" value="Chromosome 5"/>
</dbReference>
<dbReference type="InterPro" id="IPR001279">
    <property type="entry name" value="Metallo-B-lactamas"/>
</dbReference>
<protein>
    <recommendedName>
        <fullName evidence="5">Metallo-beta-lactamase domain-containing protein</fullName>
    </recommendedName>
</protein>
<dbReference type="EMBL" id="CP090167">
    <property type="protein sequence ID" value="UJO17886.1"/>
    <property type="molecule type" value="Genomic_DNA"/>
</dbReference>
<dbReference type="SUPFAM" id="SSF56281">
    <property type="entry name" value="Metallo-hydrolase/oxidoreductase"/>
    <property type="match status" value="1"/>
</dbReference>
<reference evidence="6" key="1">
    <citation type="submission" date="2021-12" db="EMBL/GenBank/DDBJ databases">
        <authorList>
            <person name="Zaccaron A."/>
            <person name="Stergiopoulos I."/>
        </authorList>
    </citation>
    <scope>NUCLEOTIDE SEQUENCE</scope>
    <source>
        <strain evidence="6">Race5_Kim</strain>
    </source>
</reference>
<evidence type="ECO:0000259" key="5">
    <source>
        <dbReference type="SMART" id="SM00849"/>
    </source>
</evidence>
<evidence type="ECO:0000313" key="7">
    <source>
        <dbReference type="Proteomes" id="UP000756132"/>
    </source>
</evidence>
<dbReference type="PANTHER" id="PTHR46233">
    <property type="entry name" value="HYDROXYACYLGLUTATHIONE HYDROLASE GLOC"/>
    <property type="match status" value="1"/>
</dbReference>
<dbReference type="AlphaFoldDB" id="A0A9Q8LHS5"/>
<reference evidence="6" key="2">
    <citation type="journal article" date="2022" name="Microb. Genom.">
        <title>A chromosome-scale genome assembly of the tomato pathogen Cladosporium fulvum reveals a compartmentalized genome architecture and the presence of a dispensable chromosome.</title>
        <authorList>
            <person name="Zaccaron A.Z."/>
            <person name="Chen L.H."/>
            <person name="Samaras A."/>
            <person name="Stergiopoulos I."/>
        </authorList>
    </citation>
    <scope>NUCLEOTIDE SEQUENCE</scope>
    <source>
        <strain evidence="6">Race5_Kim</strain>
    </source>
</reference>
<sequence length="349" mass="37717">MSIKVAARGFLQELNMLTHFLSVATAITTVTAQRGRPTNFSELWNITTYPDAQPANVSQYLNEASHLAGQDLDDHFQRRCIVSQLYDDIASYAQAPGFVPPIEVFDGVYFVGQSAVSAWAIATSKGLVVIDALNNAEEAEQILISGLQAFGYNGSDIVAVVITHEHFDHYGGALWLQDTYDAPVYASELAWQAMEVADGGPRRDQVVDDGQTLDFGNFSMQFVATPGHTPGAMSLIFPVQDHGAKHLAGMNGGAGIASNTTAKANQVESYAKLASISAEAGVDTLMANHQTQDRSLTNFDLLNARECDESGCKQENPYVIGTDAFVRYLQVQSLCVRVEAARDGQTLLS</sequence>
<dbReference type="PANTHER" id="PTHR46233:SF3">
    <property type="entry name" value="HYDROXYACYLGLUTATHIONE HYDROLASE GLOC"/>
    <property type="match status" value="1"/>
</dbReference>
<feature type="domain" description="Metallo-beta-lactamase" evidence="5">
    <location>
        <begin position="115"/>
        <end position="289"/>
    </location>
</feature>
<proteinExistence type="predicted"/>
<dbReference type="OrthoDB" id="449487at2759"/>
<name>A0A9Q8LHS5_PASFU</name>